<sequence length="105" mass="11598">MPLLLIPLVLIDATKRFVDEYDAICDPDMANMAMSVLLWCAAAERSNKVGKHQGWIERYDKLKTTSSATSPDYLMLYLSEAAGATLVPLTVHCASETERKHGLNA</sequence>
<dbReference type="AlphaFoldDB" id="A0A2T3YYV4"/>
<keyword evidence="3" id="KW-1185">Reference proteome</keyword>
<evidence type="ECO:0000313" key="3">
    <source>
        <dbReference type="Proteomes" id="UP000240493"/>
    </source>
</evidence>
<accession>A0A2T3YYV4</accession>
<evidence type="ECO:0000256" key="1">
    <source>
        <dbReference type="SAM" id="SignalP"/>
    </source>
</evidence>
<dbReference type="Proteomes" id="UP000240493">
    <property type="component" value="Unassembled WGS sequence"/>
</dbReference>
<name>A0A2T3YYV4_TRIA4</name>
<proteinExistence type="predicted"/>
<evidence type="ECO:0000313" key="2">
    <source>
        <dbReference type="EMBL" id="PTB37753.1"/>
    </source>
</evidence>
<dbReference type="EMBL" id="KZ679267">
    <property type="protein sequence ID" value="PTB37753.1"/>
    <property type="molecule type" value="Genomic_DNA"/>
</dbReference>
<protein>
    <submittedName>
        <fullName evidence="2">Uncharacterized protein</fullName>
    </submittedName>
</protein>
<gene>
    <name evidence="2" type="ORF">M441DRAFT_92215</name>
</gene>
<feature type="signal peptide" evidence="1">
    <location>
        <begin position="1"/>
        <end position="16"/>
    </location>
</feature>
<feature type="chain" id="PRO_5015778412" evidence="1">
    <location>
        <begin position="17"/>
        <end position="105"/>
    </location>
</feature>
<organism evidence="2 3">
    <name type="scientific">Trichoderma asperellum (strain ATCC 204424 / CBS 433.97 / NBRC 101777)</name>
    <dbReference type="NCBI Taxonomy" id="1042311"/>
    <lineage>
        <taxon>Eukaryota</taxon>
        <taxon>Fungi</taxon>
        <taxon>Dikarya</taxon>
        <taxon>Ascomycota</taxon>
        <taxon>Pezizomycotina</taxon>
        <taxon>Sordariomycetes</taxon>
        <taxon>Hypocreomycetidae</taxon>
        <taxon>Hypocreales</taxon>
        <taxon>Hypocreaceae</taxon>
        <taxon>Trichoderma</taxon>
    </lineage>
</organism>
<keyword evidence="1" id="KW-0732">Signal</keyword>
<reference evidence="2 3" key="1">
    <citation type="submission" date="2016-07" db="EMBL/GenBank/DDBJ databases">
        <title>Multiple horizontal gene transfer events from other fungi enriched the ability of initially mycotrophic Trichoderma (Ascomycota) to feed on dead plant biomass.</title>
        <authorList>
            <consortium name="DOE Joint Genome Institute"/>
            <person name="Aerts A."/>
            <person name="Atanasova L."/>
            <person name="Chenthamara K."/>
            <person name="Zhang J."/>
            <person name="Grujic M."/>
            <person name="Henrissat B."/>
            <person name="Kuo A."/>
            <person name="Salamov A."/>
            <person name="Lipzen A."/>
            <person name="Labutti K."/>
            <person name="Barry K."/>
            <person name="Miao Y."/>
            <person name="Rahimi M.J."/>
            <person name="Shen Q."/>
            <person name="Grigoriev I.V."/>
            <person name="Kubicek C.P."/>
            <person name="Druzhinina I.S."/>
        </authorList>
    </citation>
    <scope>NUCLEOTIDE SEQUENCE [LARGE SCALE GENOMIC DNA]</scope>
    <source>
        <strain evidence="2 3">CBS 433.97</strain>
    </source>
</reference>